<evidence type="ECO:0000313" key="3">
    <source>
        <dbReference type="Proteomes" id="UP000537592"/>
    </source>
</evidence>
<evidence type="ECO:0008006" key="4">
    <source>
        <dbReference type="Google" id="ProtNLM"/>
    </source>
</evidence>
<feature type="transmembrane region" description="Helical" evidence="1">
    <location>
        <begin position="105"/>
        <end position="128"/>
    </location>
</feature>
<keyword evidence="1" id="KW-1133">Transmembrane helix</keyword>
<evidence type="ECO:0000313" key="2">
    <source>
        <dbReference type="EMBL" id="MBB3809997.1"/>
    </source>
</evidence>
<dbReference type="Proteomes" id="UP000537592">
    <property type="component" value="Unassembled WGS sequence"/>
</dbReference>
<organism evidence="2 3">
    <name type="scientific">Pseudochelatococcus contaminans</name>
    <dbReference type="NCBI Taxonomy" id="1538103"/>
    <lineage>
        <taxon>Bacteria</taxon>
        <taxon>Pseudomonadati</taxon>
        <taxon>Pseudomonadota</taxon>
        <taxon>Alphaproteobacteria</taxon>
        <taxon>Hyphomicrobiales</taxon>
        <taxon>Chelatococcaceae</taxon>
        <taxon>Pseudochelatococcus</taxon>
    </lineage>
</organism>
<name>A0A7W5Z4L2_9HYPH</name>
<feature type="transmembrane region" description="Helical" evidence="1">
    <location>
        <begin position="52"/>
        <end position="68"/>
    </location>
</feature>
<comment type="caution">
    <text evidence="2">The sequence shown here is derived from an EMBL/GenBank/DDBJ whole genome shotgun (WGS) entry which is preliminary data.</text>
</comment>
<dbReference type="RefSeq" id="WP_183752604.1">
    <property type="nucleotide sequence ID" value="NZ_JACICC010000004.1"/>
</dbReference>
<proteinExistence type="predicted"/>
<gene>
    <name evidence="2" type="ORF">FHS81_002085</name>
</gene>
<keyword evidence="1" id="KW-0472">Membrane</keyword>
<feature type="transmembrane region" description="Helical" evidence="1">
    <location>
        <begin position="268"/>
        <end position="298"/>
    </location>
</feature>
<reference evidence="2 3" key="1">
    <citation type="submission" date="2020-08" db="EMBL/GenBank/DDBJ databases">
        <title>Genomic Encyclopedia of Type Strains, Phase IV (KMG-IV): sequencing the most valuable type-strain genomes for metagenomic binning, comparative biology and taxonomic classification.</title>
        <authorList>
            <person name="Goeker M."/>
        </authorList>
    </citation>
    <scope>NUCLEOTIDE SEQUENCE [LARGE SCALE GENOMIC DNA]</scope>
    <source>
        <strain evidence="2 3">DSM 28760</strain>
    </source>
</reference>
<feature type="transmembrane region" description="Helical" evidence="1">
    <location>
        <begin position="235"/>
        <end position="256"/>
    </location>
</feature>
<dbReference type="InterPro" id="IPR018710">
    <property type="entry name" value="DUF2232"/>
</dbReference>
<keyword evidence="1" id="KW-0812">Transmembrane</keyword>
<feature type="transmembrane region" description="Helical" evidence="1">
    <location>
        <begin position="210"/>
        <end position="229"/>
    </location>
</feature>
<dbReference type="AlphaFoldDB" id="A0A7W5Z4L2"/>
<feature type="transmembrane region" description="Helical" evidence="1">
    <location>
        <begin position="159"/>
        <end position="189"/>
    </location>
</feature>
<accession>A0A7W5Z4L2</accession>
<feature type="transmembrane region" description="Helical" evidence="1">
    <location>
        <begin position="74"/>
        <end position="93"/>
    </location>
</feature>
<feature type="transmembrane region" description="Helical" evidence="1">
    <location>
        <begin position="26"/>
        <end position="45"/>
    </location>
</feature>
<dbReference type="EMBL" id="JACICC010000004">
    <property type="protein sequence ID" value="MBB3809997.1"/>
    <property type="molecule type" value="Genomic_DNA"/>
</dbReference>
<sequence length="311" mass="32049">MAMILLIGTGAGLVSALLFGVVATMSLLAMLLSYIAPLPILIAALGWNHRSGLVAAIVGSLVCAIFLAPAAGAVFAIAVGAPAWWLAYLALLGRSDAAGNLEWYPLGRLLVWIAATATLITLIGAIALGPSFPDYRNGVEEMIRAMIGSGPTHPDEAEIATLVSLVAAAVPLVAATTFTYMLTINLWIAAYTVRVSDRLPRQWPSIPETLLPREALIIVAFAAIGTAILPGYSGLAATAALGGMGAALSLQGLASIHLATRGNRARPVLLAILYASLLLLSVWVVAVLAIVGALAVALRQRAGAPKPPSSR</sequence>
<keyword evidence="3" id="KW-1185">Reference proteome</keyword>
<dbReference type="Pfam" id="PF09991">
    <property type="entry name" value="DUF2232"/>
    <property type="match status" value="1"/>
</dbReference>
<evidence type="ECO:0000256" key="1">
    <source>
        <dbReference type="SAM" id="Phobius"/>
    </source>
</evidence>
<protein>
    <recommendedName>
        <fullName evidence="4">DUF2232 domain-containing protein</fullName>
    </recommendedName>
</protein>